<proteinExistence type="predicted"/>
<feature type="compositionally biased region" description="Low complexity" evidence="1">
    <location>
        <begin position="175"/>
        <end position="190"/>
    </location>
</feature>
<accession>A0A6G1G9F8</accession>
<dbReference type="RefSeq" id="XP_033536284.1">
    <property type="nucleotide sequence ID" value="XM_033674937.1"/>
</dbReference>
<feature type="region of interest" description="Disordered" evidence="1">
    <location>
        <begin position="169"/>
        <end position="196"/>
    </location>
</feature>
<evidence type="ECO:0000313" key="3">
    <source>
        <dbReference type="Proteomes" id="UP000504638"/>
    </source>
</evidence>
<organism evidence="2">
    <name type="scientific">Eremomyces bilateralis CBS 781.70</name>
    <dbReference type="NCBI Taxonomy" id="1392243"/>
    <lineage>
        <taxon>Eukaryota</taxon>
        <taxon>Fungi</taxon>
        <taxon>Dikarya</taxon>
        <taxon>Ascomycota</taxon>
        <taxon>Pezizomycotina</taxon>
        <taxon>Dothideomycetes</taxon>
        <taxon>Dothideomycetes incertae sedis</taxon>
        <taxon>Eremomycetales</taxon>
        <taxon>Eremomycetaceae</taxon>
        <taxon>Eremomyces</taxon>
    </lineage>
</organism>
<reference evidence="4" key="3">
    <citation type="submission" date="2025-04" db="UniProtKB">
        <authorList>
            <consortium name="RefSeq"/>
        </authorList>
    </citation>
    <scope>IDENTIFICATION</scope>
    <source>
        <strain evidence="4">CBS 781.70</strain>
    </source>
</reference>
<evidence type="ECO:0000313" key="2">
    <source>
        <dbReference type="EMBL" id="KAF1814653.1"/>
    </source>
</evidence>
<evidence type="ECO:0000256" key="1">
    <source>
        <dbReference type="SAM" id="MobiDB-lite"/>
    </source>
</evidence>
<gene>
    <name evidence="2 4" type="ORF">P152DRAFT_282758</name>
</gene>
<evidence type="ECO:0000313" key="4">
    <source>
        <dbReference type="RefSeq" id="XP_033536284.1"/>
    </source>
</evidence>
<name>A0A6G1G9F8_9PEZI</name>
<sequence>MACSRSYVVERFARPSCTESSDRNGVPSIRHKDCGHEEKFMNHIRWLTVDSVGYSCNDVLPIINATLARGLILRSIVFCLAFTRESICQSTASIIFLSRQGNRGSAQRTETGANDRSKRTNEGIRYTTRATHRQIKKGRTVFWPTDLLPQTIPTAEIYTGATMPISTASSPQARTLSIPTPSTNSPSIHSRLLDNI</sequence>
<reference evidence="4" key="2">
    <citation type="submission" date="2020-04" db="EMBL/GenBank/DDBJ databases">
        <authorList>
            <consortium name="NCBI Genome Project"/>
        </authorList>
    </citation>
    <scope>NUCLEOTIDE SEQUENCE</scope>
    <source>
        <strain evidence="4">CBS 781.70</strain>
    </source>
</reference>
<reference evidence="2 4" key="1">
    <citation type="submission" date="2020-01" db="EMBL/GenBank/DDBJ databases">
        <authorList>
            <consortium name="DOE Joint Genome Institute"/>
            <person name="Haridas S."/>
            <person name="Albert R."/>
            <person name="Binder M."/>
            <person name="Bloem J."/>
            <person name="Labutti K."/>
            <person name="Salamov A."/>
            <person name="Andreopoulos B."/>
            <person name="Baker S.E."/>
            <person name="Barry K."/>
            <person name="Bills G."/>
            <person name="Bluhm B.H."/>
            <person name="Cannon C."/>
            <person name="Castanera R."/>
            <person name="Culley D.E."/>
            <person name="Daum C."/>
            <person name="Ezra D."/>
            <person name="Gonzalez J.B."/>
            <person name="Henrissat B."/>
            <person name="Kuo A."/>
            <person name="Liang C."/>
            <person name="Lipzen A."/>
            <person name="Lutzoni F."/>
            <person name="Magnuson J."/>
            <person name="Mondo S."/>
            <person name="Nolan M."/>
            <person name="Ohm R."/>
            <person name="Pangilinan J."/>
            <person name="Park H.-J."/>
            <person name="Ramirez L."/>
            <person name="Alfaro M."/>
            <person name="Sun H."/>
            <person name="Tritt A."/>
            <person name="Yoshinaga Y."/>
            <person name="Zwiers L.-H."/>
            <person name="Turgeon B.G."/>
            <person name="Goodwin S.B."/>
            <person name="Spatafora J.W."/>
            <person name="Crous P.W."/>
            <person name="Grigoriev I.V."/>
        </authorList>
    </citation>
    <scope>NUCLEOTIDE SEQUENCE</scope>
    <source>
        <strain evidence="2 4">CBS 781.70</strain>
    </source>
</reference>
<dbReference type="GeneID" id="54415507"/>
<dbReference type="EMBL" id="ML975153">
    <property type="protein sequence ID" value="KAF1814653.1"/>
    <property type="molecule type" value="Genomic_DNA"/>
</dbReference>
<dbReference type="AlphaFoldDB" id="A0A6G1G9F8"/>
<protein>
    <submittedName>
        <fullName evidence="2 4">Uncharacterized protein</fullName>
    </submittedName>
</protein>
<dbReference type="Proteomes" id="UP000504638">
    <property type="component" value="Unplaced"/>
</dbReference>
<keyword evidence="3" id="KW-1185">Reference proteome</keyword>